<feature type="compositionally biased region" description="Pro residues" evidence="4">
    <location>
        <begin position="197"/>
        <end position="210"/>
    </location>
</feature>
<dbReference type="InterPro" id="IPR011600">
    <property type="entry name" value="Pept_C14_caspase"/>
</dbReference>
<feature type="compositionally biased region" description="Polar residues" evidence="4">
    <location>
        <begin position="249"/>
        <end position="260"/>
    </location>
</feature>
<dbReference type="GO" id="GO:0006915">
    <property type="term" value="P:apoptotic process"/>
    <property type="evidence" value="ECO:0007669"/>
    <property type="project" value="UniProtKB-KW"/>
</dbReference>
<comment type="similarity">
    <text evidence="1">Belongs to the peptidase C14B family.</text>
</comment>
<feature type="compositionally biased region" description="Low complexity" evidence="4">
    <location>
        <begin position="363"/>
        <end position="373"/>
    </location>
</feature>
<gene>
    <name evidence="6" type="primary">MCA1_2</name>
    <name evidence="6" type="ORF">IWW36_003129</name>
</gene>
<feature type="region of interest" description="Disordered" evidence="4">
    <location>
        <begin position="1"/>
        <end position="403"/>
    </location>
</feature>
<sequence length="857" mass="93773">MSFTTGAADRYQAAPPPPPPANNHSAYGTGPFANSSGYQGDVTHHPPPQPGPPENAYGANAGYGQIPPPLSAPVQELPPPRHYSEGYPAQAPPAHVTGQYGVQAAASHAYNSAQQPPPPMQQQCPPPSQQYAYSSPPSATEPYSQHSGQPQPPRIAPSASAPVVHQYSHNPYSQPPPRARPPPHANTYYQPPASQNCPPPQHHMPPPQQPPVEQYYSQAEQGYYPLDSADLQQSYRPPPFDGGPGYEHSNASLPHSQSGSYYGAHAPRPYQAPGQQRPPPPMPHNQPVVVSGPMHHPPIRAQHPGPNHTSPIRPPQHSSPPPNLPTRHASLRHQPTRHSPVFQQQSSPQPLSQSQAMLQRHNSVSSSVGLSGSRPHPDMQSGYAGQHPYRNSPTPVSSVTTAPSARANAAAYVGSAQAHPGGLRQSATMYDHQREMHVQQQQNMASLVGSMGAMSLARSSPLPQSATFSQPILASSNTMPMPYRGPPAQSMASASGAGLNSGPPRRTDLTGSTMSTNDNSAYPMWSNINANQFSAYQHQVPVQQSNLSGTKYALIIGINYYEHEYSQTSNINGAHAFKSLLQRKYGYSDRNIVLLSDDQEDSRCHPTYHNITSHIKRMMRDVRPNDAVFFYFCGFGRLPVQLKERRSEVLSGIRRLRCDYILPSDFEYAGAIDAEYLHRHLVHQLPPSARLTALFNCIVCETGLGVPYKYPHLNGVPVLTNAIAGSNLFEAEMRINASNGSYSDLSQRLENSLIQQQQNMGAESDTLTRIRKSSGDILVFGWDRDFSNPEYKKCLVQTPSNQLGSFWAAAMENSIRTRGYATFGDILGYLQTHTQDLVMLPFIACGRKIDMQERFVI</sequence>
<feature type="compositionally biased region" description="Low complexity" evidence="4">
    <location>
        <begin position="129"/>
        <end position="138"/>
    </location>
</feature>
<evidence type="ECO:0000256" key="1">
    <source>
        <dbReference type="ARBA" id="ARBA00009005"/>
    </source>
</evidence>
<proteinExistence type="inferred from homology"/>
<feature type="compositionally biased region" description="Polar residues" evidence="4">
    <location>
        <begin position="187"/>
        <end position="196"/>
    </location>
</feature>
<keyword evidence="2" id="KW-0053">Apoptosis</keyword>
<dbReference type="PANTHER" id="PTHR48104">
    <property type="entry name" value="METACASPASE-4"/>
    <property type="match status" value="1"/>
</dbReference>
<evidence type="ECO:0000313" key="7">
    <source>
        <dbReference type="Proteomes" id="UP001139887"/>
    </source>
</evidence>
<feature type="compositionally biased region" description="Low complexity" evidence="4">
    <location>
        <begin position="339"/>
        <end position="355"/>
    </location>
</feature>
<feature type="compositionally biased region" description="Polar residues" evidence="4">
    <location>
        <begin position="22"/>
        <end position="38"/>
    </location>
</feature>
<evidence type="ECO:0000256" key="3">
    <source>
        <dbReference type="ARBA" id="ARBA00022807"/>
    </source>
</evidence>
<protein>
    <submittedName>
        <fullName evidence="6">Ca(2+)-dependent cysteine protease</fullName>
    </submittedName>
</protein>
<keyword evidence="7" id="KW-1185">Reference proteome</keyword>
<keyword evidence="3" id="KW-0378">Hydrolase</keyword>
<dbReference type="AlphaFoldDB" id="A0A9W8I6V8"/>
<feature type="compositionally biased region" description="Polar residues" evidence="4">
    <location>
        <begin position="389"/>
        <end position="401"/>
    </location>
</feature>
<feature type="compositionally biased region" description="Pro residues" evidence="4">
    <location>
        <begin position="115"/>
        <end position="128"/>
    </location>
</feature>
<evidence type="ECO:0000259" key="5">
    <source>
        <dbReference type="Pfam" id="PF00656"/>
    </source>
</evidence>
<dbReference type="GO" id="GO:0005737">
    <property type="term" value="C:cytoplasm"/>
    <property type="evidence" value="ECO:0007669"/>
    <property type="project" value="TreeGrafter"/>
</dbReference>
<keyword evidence="3" id="KW-0788">Thiol protease</keyword>
<reference evidence="6" key="1">
    <citation type="submission" date="2022-07" db="EMBL/GenBank/DDBJ databases">
        <title>Phylogenomic reconstructions and comparative analyses of Kickxellomycotina fungi.</title>
        <authorList>
            <person name="Reynolds N.K."/>
            <person name="Stajich J.E."/>
            <person name="Barry K."/>
            <person name="Grigoriev I.V."/>
            <person name="Crous P."/>
            <person name="Smith M.E."/>
        </authorList>
    </citation>
    <scope>NUCLEOTIDE SEQUENCE</scope>
    <source>
        <strain evidence="6">NRRL 1566</strain>
    </source>
</reference>
<dbReference type="Proteomes" id="UP001139887">
    <property type="component" value="Unassembled WGS sequence"/>
</dbReference>
<feature type="compositionally biased region" description="Pro residues" evidence="4">
    <location>
        <begin position="173"/>
        <end position="184"/>
    </location>
</feature>
<accession>A0A9W8I6V8</accession>
<organism evidence="6 7">
    <name type="scientific">Coemansia brasiliensis</name>
    <dbReference type="NCBI Taxonomy" id="2650707"/>
    <lineage>
        <taxon>Eukaryota</taxon>
        <taxon>Fungi</taxon>
        <taxon>Fungi incertae sedis</taxon>
        <taxon>Zoopagomycota</taxon>
        <taxon>Kickxellomycotina</taxon>
        <taxon>Kickxellomycetes</taxon>
        <taxon>Kickxellales</taxon>
        <taxon>Kickxellaceae</taxon>
        <taxon>Coemansia</taxon>
    </lineage>
</organism>
<dbReference type="Gene3D" id="3.40.50.12660">
    <property type="match status" value="1"/>
</dbReference>
<feature type="region of interest" description="Disordered" evidence="4">
    <location>
        <begin position="487"/>
        <end position="506"/>
    </location>
</feature>
<dbReference type="SUPFAM" id="SSF52129">
    <property type="entry name" value="Caspase-like"/>
    <property type="match status" value="1"/>
</dbReference>
<dbReference type="GO" id="GO:0004197">
    <property type="term" value="F:cysteine-type endopeptidase activity"/>
    <property type="evidence" value="ECO:0007669"/>
    <property type="project" value="InterPro"/>
</dbReference>
<dbReference type="EMBL" id="JANBUW010000140">
    <property type="protein sequence ID" value="KAJ2848705.1"/>
    <property type="molecule type" value="Genomic_DNA"/>
</dbReference>
<evidence type="ECO:0000256" key="2">
    <source>
        <dbReference type="ARBA" id="ARBA00022703"/>
    </source>
</evidence>
<evidence type="ECO:0000313" key="6">
    <source>
        <dbReference type="EMBL" id="KAJ2848705.1"/>
    </source>
</evidence>
<dbReference type="Pfam" id="PF00656">
    <property type="entry name" value="Peptidase_C14"/>
    <property type="match status" value="1"/>
</dbReference>
<feature type="compositionally biased region" description="Pro residues" evidence="4">
    <location>
        <begin position="312"/>
        <end position="324"/>
    </location>
</feature>
<comment type="caution">
    <text evidence="6">The sequence shown here is derived from an EMBL/GenBank/DDBJ whole genome shotgun (WGS) entry which is preliminary data.</text>
</comment>
<name>A0A9W8I6V8_9FUNG</name>
<evidence type="ECO:0000256" key="4">
    <source>
        <dbReference type="SAM" id="MobiDB-lite"/>
    </source>
</evidence>
<dbReference type="InterPro" id="IPR029030">
    <property type="entry name" value="Caspase-like_dom_sf"/>
</dbReference>
<feature type="domain" description="Peptidase C14 caspase" evidence="5">
    <location>
        <begin position="551"/>
        <end position="686"/>
    </location>
</feature>
<dbReference type="OrthoDB" id="3223806at2759"/>
<dbReference type="InterPro" id="IPR050452">
    <property type="entry name" value="Metacaspase"/>
</dbReference>
<feature type="compositionally biased region" description="Pro residues" evidence="4">
    <location>
        <begin position="66"/>
        <end position="81"/>
    </location>
</feature>
<keyword evidence="6" id="KW-0645">Protease</keyword>
<dbReference type="GO" id="GO:0006508">
    <property type="term" value="P:proteolysis"/>
    <property type="evidence" value="ECO:0007669"/>
    <property type="project" value="UniProtKB-KW"/>
</dbReference>
<dbReference type="PANTHER" id="PTHR48104:SF30">
    <property type="entry name" value="METACASPASE-1"/>
    <property type="match status" value="1"/>
</dbReference>